<comment type="catalytic activity">
    <reaction evidence="6 7">
        <text>Release of N-terminal amino acids, preferentially methionine, from peptides and arylamides.</text>
        <dbReference type="EC" id="3.4.11.18"/>
    </reaction>
</comment>
<dbReference type="Proteomes" id="UP001500957">
    <property type="component" value="Unassembled WGS sequence"/>
</dbReference>
<gene>
    <name evidence="9" type="primary">map_1</name>
    <name evidence="6" type="synonym">map</name>
    <name evidence="9" type="ORF">GCM10009547_14380</name>
</gene>
<dbReference type="InterPro" id="IPR002467">
    <property type="entry name" value="Pept_M24A_MAP1"/>
</dbReference>
<dbReference type="PANTHER" id="PTHR43330">
    <property type="entry name" value="METHIONINE AMINOPEPTIDASE"/>
    <property type="match status" value="1"/>
</dbReference>
<feature type="binding site" evidence="6">
    <location>
        <position position="245"/>
    </location>
    <ligand>
        <name>a divalent metal cation</name>
        <dbReference type="ChEBI" id="CHEBI:60240"/>
        <label>1</label>
    </ligand>
</feature>
<evidence type="ECO:0000259" key="8">
    <source>
        <dbReference type="Pfam" id="PF00557"/>
    </source>
</evidence>
<evidence type="ECO:0000256" key="2">
    <source>
        <dbReference type="ARBA" id="ARBA00022438"/>
    </source>
</evidence>
<evidence type="ECO:0000313" key="9">
    <source>
        <dbReference type="EMBL" id="GAA0613609.1"/>
    </source>
</evidence>
<evidence type="ECO:0000256" key="1">
    <source>
        <dbReference type="ARBA" id="ARBA00002521"/>
    </source>
</evidence>
<protein>
    <recommendedName>
        <fullName evidence="6 7">Methionine aminopeptidase</fullName>
        <shortName evidence="6">MAP</shortName>
        <shortName evidence="6">MetAP</shortName>
        <ecNumber evidence="6 7">3.4.11.18</ecNumber>
    </recommendedName>
    <alternativeName>
        <fullName evidence="6">Peptidase M</fullName>
    </alternativeName>
</protein>
<accession>A0ABP3RSU4</accession>
<comment type="function">
    <text evidence="1 6">Removes the N-terminal methionine from nascent proteins. The N-terminal methionine is often cleaved when the second residue in the primary sequence is small and uncharged (Met-Ala-, Cys, Gly, Pro, Ser, Thr, or Val). Requires deformylation of the N(alpha)-formylated initiator methionine before it can be hydrolyzed.</text>
</comment>
<dbReference type="EC" id="3.4.11.18" evidence="6 7"/>
<feature type="binding site" evidence="6">
    <location>
        <position position="245"/>
    </location>
    <ligand>
        <name>a divalent metal cation</name>
        <dbReference type="ChEBI" id="CHEBI:60240"/>
        <label>2</label>
        <note>catalytic</note>
    </ligand>
</feature>
<dbReference type="HAMAP" id="MF_01974">
    <property type="entry name" value="MetAP_1"/>
    <property type="match status" value="1"/>
</dbReference>
<keyword evidence="10" id="KW-1185">Reference proteome</keyword>
<feature type="binding site" evidence="6">
    <location>
        <position position="117"/>
    </location>
    <ligand>
        <name>a divalent metal cation</name>
        <dbReference type="ChEBI" id="CHEBI:60240"/>
        <label>2</label>
        <note>catalytic</note>
    </ligand>
</feature>
<dbReference type="Pfam" id="PF00557">
    <property type="entry name" value="Peptidase_M24"/>
    <property type="match status" value="1"/>
</dbReference>
<dbReference type="NCBIfam" id="TIGR00500">
    <property type="entry name" value="met_pdase_I"/>
    <property type="match status" value="1"/>
</dbReference>
<dbReference type="Gene3D" id="3.90.230.10">
    <property type="entry name" value="Creatinase/methionine aminopeptidase superfamily"/>
    <property type="match status" value="1"/>
</dbReference>
<dbReference type="GO" id="GO:0004177">
    <property type="term" value="F:aminopeptidase activity"/>
    <property type="evidence" value="ECO:0007669"/>
    <property type="project" value="UniProtKB-KW"/>
</dbReference>
<organism evidence="9 10">
    <name type="scientific">Sporichthya brevicatena</name>
    <dbReference type="NCBI Taxonomy" id="171442"/>
    <lineage>
        <taxon>Bacteria</taxon>
        <taxon>Bacillati</taxon>
        <taxon>Actinomycetota</taxon>
        <taxon>Actinomycetes</taxon>
        <taxon>Sporichthyales</taxon>
        <taxon>Sporichthyaceae</taxon>
        <taxon>Sporichthya</taxon>
    </lineage>
</organism>
<dbReference type="CDD" id="cd01086">
    <property type="entry name" value="MetAP1"/>
    <property type="match status" value="1"/>
</dbReference>
<dbReference type="InterPro" id="IPR000994">
    <property type="entry name" value="Pept_M24"/>
</dbReference>
<evidence type="ECO:0000256" key="7">
    <source>
        <dbReference type="RuleBase" id="RU003653"/>
    </source>
</evidence>
<evidence type="ECO:0000313" key="10">
    <source>
        <dbReference type="Proteomes" id="UP001500957"/>
    </source>
</evidence>
<feature type="binding site" evidence="6">
    <location>
        <position position="117"/>
    </location>
    <ligand>
        <name>a divalent metal cation</name>
        <dbReference type="ChEBI" id="CHEBI:60240"/>
        <label>1</label>
    </ligand>
</feature>
<feature type="binding site" evidence="6">
    <location>
        <position position="106"/>
    </location>
    <ligand>
        <name>a divalent metal cation</name>
        <dbReference type="ChEBI" id="CHEBI:60240"/>
        <label>1</label>
    </ligand>
</feature>
<dbReference type="PROSITE" id="PS00680">
    <property type="entry name" value="MAP_1"/>
    <property type="match status" value="1"/>
</dbReference>
<dbReference type="EMBL" id="BAAAHE010000010">
    <property type="protein sequence ID" value="GAA0613609.1"/>
    <property type="molecule type" value="Genomic_DNA"/>
</dbReference>
<feature type="binding site" evidence="6">
    <location>
        <position position="188"/>
    </location>
    <ligand>
        <name>substrate</name>
    </ligand>
</feature>
<keyword evidence="5 6" id="KW-0378">Hydrolase</keyword>
<keyword evidence="2 6" id="KW-0031">Aminopeptidase</keyword>
<keyword evidence="3 6" id="KW-0645">Protease</keyword>
<reference evidence="10" key="1">
    <citation type="journal article" date="2019" name="Int. J. Syst. Evol. Microbiol.">
        <title>The Global Catalogue of Microorganisms (GCM) 10K type strain sequencing project: providing services to taxonomists for standard genome sequencing and annotation.</title>
        <authorList>
            <consortium name="The Broad Institute Genomics Platform"/>
            <consortium name="The Broad Institute Genome Sequencing Center for Infectious Disease"/>
            <person name="Wu L."/>
            <person name="Ma J."/>
        </authorList>
    </citation>
    <scope>NUCLEOTIDE SEQUENCE [LARGE SCALE GENOMIC DNA]</scope>
    <source>
        <strain evidence="10">JCM 10671</strain>
    </source>
</reference>
<name>A0ABP3RSU4_9ACTN</name>
<comment type="caution">
    <text evidence="9">The sequence shown here is derived from an EMBL/GenBank/DDBJ whole genome shotgun (WGS) entry which is preliminary data.</text>
</comment>
<dbReference type="RefSeq" id="WP_344603103.1">
    <property type="nucleotide sequence ID" value="NZ_BAAAHE010000010.1"/>
</dbReference>
<comment type="cofactor">
    <cofactor evidence="6">
        <name>Co(2+)</name>
        <dbReference type="ChEBI" id="CHEBI:48828"/>
    </cofactor>
    <cofactor evidence="6">
        <name>Zn(2+)</name>
        <dbReference type="ChEBI" id="CHEBI:29105"/>
    </cofactor>
    <cofactor evidence="6">
        <name>Mn(2+)</name>
        <dbReference type="ChEBI" id="CHEBI:29035"/>
    </cofactor>
    <cofactor evidence="6">
        <name>Fe(2+)</name>
        <dbReference type="ChEBI" id="CHEBI:29033"/>
    </cofactor>
    <text evidence="6">Binds 2 divalent metal cations per subunit. Has a high-affinity and a low affinity metal-binding site. The true nature of the physiological cofactor is under debate. The enzyme is active with cobalt, zinc, manganese or divalent iron ions. Most likely, methionine aminopeptidases function as mononuclear Fe(2+)-metalloproteases under physiological conditions, and the catalytically relevant metal-binding site has been assigned to the histidine-containing high-affinity site.</text>
</comment>
<dbReference type="InterPro" id="IPR001714">
    <property type="entry name" value="Pept_M24_MAP"/>
</dbReference>
<evidence type="ECO:0000256" key="4">
    <source>
        <dbReference type="ARBA" id="ARBA00022723"/>
    </source>
</evidence>
<dbReference type="SUPFAM" id="SSF55920">
    <property type="entry name" value="Creatinase/aminopeptidase"/>
    <property type="match status" value="1"/>
</dbReference>
<keyword evidence="4 6" id="KW-0479">Metal-binding</keyword>
<comment type="subunit">
    <text evidence="6">Monomer.</text>
</comment>
<feature type="binding site" evidence="6">
    <location>
        <position position="89"/>
    </location>
    <ligand>
        <name>substrate</name>
    </ligand>
</feature>
<dbReference type="InterPro" id="IPR036005">
    <property type="entry name" value="Creatinase/aminopeptidase-like"/>
</dbReference>
<proteinExistence type="inferred from homology"/>
<evidence type="ECO:0000256" key="5">
    <source>
        <dbReference type="ARBA" id="ARBA00022801"/>
    </source>
</evidence>
<feature type="domain" description="Peptidase M24" evidence="8">
    <location>
        <begin position="17"/>
        <end position="252"/>
    </location>
</feature>
<feature type="binding site" evidence="6">
    <location>
        <position position="214"/>
    </location>
    <ligand>
        <name>a divalent metal cation</name>
        <dbReference type="ChEBI" id="CHEBI:60240"/>
        <label>2</label>
        <note>catalytic</note>
    </ligand>
</feature>
<sequence length="277" mass="29703">MFRRRRAIEYKTPEQIQKMRVAGLLVGETLELLRSSIEPGMTTKDLDAIAEKNIRSAGGIPSFIGVPGGPGVPDFPATLCTSVNDEVVHGIPGPRVIRDGDVVSIDCGAIVDGWHGDAAITIPVGDVAPEHLELLRVCEESLWRGMAAATLTGRINDIGDAIQDYVESQGDYGIVEEYVGHGIGSEMHMAPQVPNYSVADKLEKIRPGLVLAVEPMINLGDRRTRTLADGWTVSTVDGKFSAHFEHTFTVTDDGPWVLTALDGGKERIGAIRAAAPA</sequence>
<evidence type="ECO:0000256" key="3">
    <source>
        <dbReference type="ARBA" id="ARBA00022670"/>
    </source>
</evidence>
<feature type="binding site" evidence="6">
    <location>
        <position position="181"/>
    </location>
    <ligand>
        <name>a divalent metal cation</name>
        <dbReference type="ChEBI" id="CHEBI:60240"/>
        <label>2</label>
        <note>catalytic</note>
    </ligand>
</feature>
<evidence type="ECO:0000256" key="6">
    <source>
        <dbReference type="HAMAP-Rule" id="MF_01974"/>
    </source>
</evidence>
<comment type="similarity">
    <text evidence="6">Belongs to the peptidase M24A family. Methionine aminopeptidase type 1 subfamily.</text>
</comment>
<dbReference type="PANTHER" id="PTHR43330:SF27">
    <property type="entry name" value="METHIONINE AMINOPEPTIDASE"/>
    <property type="match status" value="1"/>
</dbReference>
<dbReference type="PRINTS" id="PR00599">
    <property type="entry name" value="MAPEPTIDASE"/>
</dbReference>